<dbReference type="InterPro" id="IPR037523">
    <property type="entry name" value="VOC_core"/>
</dbReference>
<dbReference type="Pfam" id="PF00903">
    <property type="entry name" value="Glyoxalase"/>
    <property type="match status" value="1"/>
</dbReference>
<dbReference type="EMBL" id="CP071504">
    <property type="protein sequence ID" value="QSX31200.1"/>
    <property type="molecule type" value="Genomic_DNA"/>
</dbReference>
<evidence type="ECO:0000259" key="1">
    <source>
        <dbReference type="PROSITE" id="PS51819"/>
    </source>
</evidence>
<dbReference type="Proteomes" id="UP000663281">
    <property type="component" value="Chromosome"/>
</dbReference>
<accession>A0A975ALH0</accession>
<gene>
    <name evidence="2" type="ORF">JYB88_06070</name>
</gene>
<dbReference type="AlphaFoldDB" id="A0A975ALH0"/>
<evidence type="ECO:0000313" key="2">
    <source>
        <dbReference type="EMBL" id="QSX31200.1"/>
    </source>
</evidence>
<dbReference type="Gene3D" id="3.10.180.10">
    <property type="entry name" value="2,3-Dihydroxybiphenyl 1,2-Dioxygenase, domain 1"/>
    <property type="match status" value="1"/>
</dbReference>
<dbReference type="InterPro" id="IPR029068">
    <property type="entry name" value="Glyas_Bleomycin-R_OHBP_Dase"/>
</dbReference>
<dbReference type="CDD" id="cd07247">
    <property type="entry name" value="SgaA_N_like"/>
    <property type="match status" value="1"/>
</dbReference>
<dbReference type="PANTHER" id="PTHR33993:SF2">
    <property type="entry name" value="VOC DOMAIN-CONTAINING PROTEIN"/>
    <property type="match status" value="1"/>
</dbReference>
<reference evidence="2 3" key="1">
    <citation type="submission" date="2021-03" db="EMBL/GenBank/DDBJ databases">
        <title>Novel species identification of genus Shewanella.</title>
        <authorList>
            <person name="Liu G."/>
            <person name="Zhang Q."/>
        </authorList>
    </citation>
    <scope>NUCLEOTIDE SEQUENCE [LARGE SCALE GENOMIC DNA]</scope>
    <source>
        <strain evidence="2 3">FJAT-53726</strain>
    </source>
</reference>
<dbReference type="KEGG" id="scyp:JYB88_06070"/>
<sequence>MMQNAPLVWGELAVTDMDRATAFYGQHFGCQFRREDNAECQYAVLECEDKQAASIGLIKHPMAKPSMDGSVIYLHFADKLGPLVARLEQAKVEILMPPMGIKEGECGYIALFADSEGNRVGLWCPVL</sequence>
<feature type="domain" description="VOC" evidence="1">
    <location>
        <begin position="6"/>
        <end position="125"/>
    </location>
</feature>
<dbReference type="InterPro" id="IPR004360">
    <property type="entry name" value="Glyas_Fos-R_dOase_dom"/>
</dbReference>
<dbReference type="RefSeq" id="WP_207325833.1">
    <property type="nucleotide sequence ID" value="NZ_CP071504.1"/>
</dbReference>
<evidence type="ECO:0000313" key="3">
    <source>
        <dbReference type="Proteomes" id="UP000663281"/>
    </source>
</evidence>
<proteinExistence type="predicted"/>
<protein>
    <submittedName>
        <fullName evidence="2">VOC family protein</fullName>
    </submittedName>
</protein>
<dbReference type="InterPro" id="IPR052164">
    <property type="entry name" value="Anthracycline_SecMetBiosynth"/>
</dbReference>
<dbReference type="SUPFAM" id="SSF54593">
    <property type="entry name" value="Glyoxalase/Bleomycin resistance protein/Dihydroxybiphenyl dioxygenase"/>
    <property type="match status" value="1"/>
</dbReference>
<organism evidence="2 3">
    <name type="scientific">Shewanella cyperi</name>
    <dbReference type="NCBI Taxonomy" id="2814292"/>
    <lineage>
        <taxon>Bacteria</taxon>
        <taxon>Pseudomonadati</taxon>
        <taxon>Pseudomonadota</taxon>
        <taxon>Gammaproteobacteria</taxon>
        <taxon>Alteromonadales</taxon>
        <taxon>Shewanellaceae</taxon>
        <taxon>Shewanella</taxon>
    </lineage>
</organism>
<keyword evidence="3" id="KW-1185">Reference proteome</keyword>
<dbReference type="PROSITE" id="PS51819">
    <property type="entry name" value="VOC"/>
    <property type="match status" value="1"/>
</dbReference>
<dbReference type="PANTHER" id="PTHR33993">
    <property type="entry name" value="GLYOXALASE-RELATED"/>
    <property type="match status" value="1"/>
</dbReference>
<name>A0A975ALH0_9GAMM</name>